<dbReference type="STRING" id="7238.B4I469"/>
<evidence type="ECO:0000313" key="4">
    <source>
        <dbReference type="EMBL" id="EDW55012.1"/>
    </source>
</evidence>
<dbReference type="OMA" id="NEVQYAQ"/>
<dbReference type="GO" id="GO:0005829">
    <property type="term" value="C:cytosol"/>
    <property type="evidence" value="ECO:0007669"/>
    <property type="project" value="EnsemblMetazoa"/>
</dbReference>
<dbReference type="InterPro" id="IPR000719">
    <property type="entry name" value="Prot_kinase_dom"/>
</dbReference>
<dbReference type="Gene3D" id="1.10.510.10">
    <property type="entry name" value="Transferase(Phosphotransferase) domain 1"/>
    <property type="match status" value="1"/>
</dbReference>
<comment type="subcellular location">
    <subcellularLocation>
        <location evidence="1">Cytoplasm</location>
        <location evidence="1">Cell cortex</location>
    </subcellularLocation>
</comment>
<dbReference type="InterPro" id="IPR050588">
    <property type="entry name" value="WNK_Ser-Thr_kinase"/>
</dbReference>
<sequence>MRQVFDNLLQLDHQNIVKFHRYWTDTQQAERPRVVFITEYMSSGSLKQFLKRTKRNAKRLPLESWRRWCTQILSALSYLHSCSPPIIHGNLTCDSIFIQHNGLVKIGSVVPDAVHYSVRRGRERERERERGAHYFQAPEYGAADQLTAALDIYAFGMCALEMAALEIQPSNSESTAINEETIQRTIFSLENDLQRDLIRKCLNPQPQDRPSANDLLFHPLLFEVHSLKLLTAHCLVFSPANRTMFSETAFDGLMQRYYQPDVVMAQLRLAGGQERQYRLADVSGADKLEKFVEDVKYGVYPLITYSGKKPPNFRSRAASPERADSVKSATPEPVDTESRRIVNMMCSVKIKEDSNDITMTILLRMDDKMNRQLTCQVNENDTAADLTSELVRLGFVHLDDQDKIQVLLEETLKAGVMSDGAGAESSGAGVTTTATMAALEQLERNWSISSDADKQGTAVMYVPQEQQQHQHHADGDVDVEHSGTTSN</sequence>
<accession>B4I469</accession>
<reference evidence="4 5" key="1">
    <citation type="journal article" date="2007" name="Nature">
        <title>Evolution of genes and genomes on the Drosophila phylogeny.</title>
        <authorList>
            <consortium name="Drosophila 12 Genomes Consortium"/>
            <person name="Clark A.G."/>
            <person name="Eisen M.B."/>
            <person name="Smith D.R."/>
            <person name="Bergman C.M."/>
            <person name="Oliver B."/>
            <person name="Markow T.A."/>
            <person name="Kaufman T.C."/>
            <person name="Kellis M."/>
            <person name="Gelbart W."/>
            <person name="Iyer V.N."/>
            <person name="Pollard D.A."/>
            <person name="Sackton T.B."/>
            <person name="Larracuente A.M."/>
            <person name="Singh N.D."/>
            <person name="Abad J.P."/>
            <person name="Abt D.N."/>
            <person name="Adryan B."/>
            <person name="Aguade M."/>
            <person name="Akashi H."/>
            <person name="Anderson W.W."/>
            <person name="Aquadro C.F."/>
            <person name="Ardell D.H."/>
            <person name="Arguello R."/>
            <person name="Artieri C.G."/>
            <person name="Barbash D.A."/>
            <person name="Barker D."/>
            <person name="Barsanti P."/>
            <person name="Batterham P."/>
            <person name="Batzoglou S."/>
            <person name="Begun D."/>
            <person name="Bhutkar A."/>
            <person name="Blanco E."/>
            <person name="Bosak S.A."/>
            <person name="Bradley R.K."/>
            <person name="Brand A.D."/>
            <person name="Brent M.R."/>
            <person name="Brooks A.N."/>
            <person name="Brown R.H."/>
            <person name="Butlin R.K."/>
            <person name="Caggese C."/>
            <person name="Calvi B.R."/>
            <person name="Bernardo de Carvalho A."/>
            <person name="Caspi A."/>
            <person name="Castrezana S."/>
            <person name="Celniker S.E."/>
            <person name="Chang J.L."/>
            <person name="Chapple C."/>
            <person name="Chatterji S."/>
            <person name="Chinwalla A."/>
            <person name="Civetta A."/>
            <person name="Clifton S.W."/>
            <person name="Comeron J.M."/>
            <person name="Costello J.C."/>
            <person name="Coyne J.A."/>
            <person name="Daub J."/>
            <person name="David R.G."/>
            <person name="Delcher A.L."/>
            <person name="Delehaunty K."/>
            <person name="Do C.B."/>
            <person name="Ebling H."/>
            <person name="Edwards K."/>
            <person name="Eickbush T."/>
            <person name="Evans J.D."/>
            <person name="Filipski A."/>
            <person name="Findeiss S."/>
            <person name="Freyhult E."/>
            <person name="Fulton L."/>
            <person name="Fulton R."/>
            <person name="Garcia A.C."/>
            <person name="Gardiner A."/>
            <person name="Garfield D.A."/>
            <person name="Garvin B.E."/>
            <person name="Gibson G."/>
            <person name="Gilbert D."/>
            <person name="Gnerre S."/>
            <person name="Godfrey J."/>
            <person name="Good R."/>
            <person name="Gotea V."/>
            <person name="Gravely B."/>
            <person name="Greenberg A.J."/>
            <person name="Griffiths-Jones S."/>
            <person name="Gross S."/>
            <person name="Guigo R."/>
            <person name="Gustafson E.A."/>
            <person name="Haerty W."/>
            <person name="Hahn M.W."/>
            <person name="Halligan D.L."/>
            <person name="Halpern A.L."/>
            <person name="Halter G.M."/>
            <person name="Han M.V."/>
            <person name="Heger A."/>
            <person name="Hillier L."/>
            <person name="Hinrichs A.S."/>
            <person name="Holmes I."/>
            <person name="Hoskins R.A."/>
            <person name="Hubisz M.J."/>
            <person name="Hultmark D."/>
            <person name="Huntley M.A."/>
            <person name="Jaffe D.B."/>
            <person name="Jagadeeshan S."/>
            <person name="Jeck W.R."/>
            <person name="Johnson J."/>
            <person name="Jones C.D."/>
            <person name="Jordan W.C."/>
            <person name="Karpen G.H."/>
            <person name="Kataoka E."/>
            <person name="Keightley P.D."/>
            <person name="Kheradpour P."/>
            <person name="Kirkness E.F."/>
            <person name="Koerich L.B."/>
            <person name="Kristiansen K."/>
            <person name="Kudrna D."/>
            <person name="Kulathinal R.J."/>
            <person name="Kumar S."/>
            <person name="Kwok R."/>
            <person name="Lander E."/>
            <person name="Langley C.H."/>
            <person name="Lapoint R."/>
            <person name="Lazzaro B.P."/>
            <person name="Lee S.J."/>
            <person name="Levesque L."/>
            <person name="Li R."/>
            <person name="Lin C.F."/>
            <person name="Lin M.F."/>
            <person name="Lindblad-Toh K."/>
            <person name="Llopart A."/>
            <person name="Long M."/>
            <person name="Low L."/>
            <person name="Lozovsky E."/>
            <person name="Lu J."/>
            <person name="Luo M."/>
            <person name="Machado C.A."/>
            <person name="Makalowski W."/>
            <person name="Marzo M."/>
            <person name="Matsuda M."/>
            <person name="Matzkin L."/>
            <person name="McAllister B."/>
            <person name="McBride C.S."/>
            <person name="McKernan B."/>
            <person name="McKernan K."/>
            <person name="Mendez-Lago M."/>
            <person name="Minx P."/>
            <person name="Mollenhauer M.U."/>
            <person name="Montooth K."/>
            <person name="Mount S.M."/>
            <person name="Mu X."/>
            <person name="Myers E."/>
            <person name="Negre B."/>
            <person name="Newfeld S."/>
            <person name="Nielsen R."/>
            <person name="Noor M.A."/>
            <person name="O'Grady P."/>
            <person name="Pachter L."/>
            <person name="Papaceit M."/>
            <person name="Parisi M.J."/>
            <person name="Parisi M."/>
            <person name="Parts L."/>
            <person name="Pedersen J.S."/>
            <person name="Pesole G."/>
            <person name="Phillippy A.M."/>
            <person name="Ponting C.P."/>
            <person name="Pop M."/>
            <person name="Porcelli D."/>
            <person name="Powell J.R."/>
            <person name="Prohaska S."/>
            <person name="Pruitt K."/>
            <person name="Puig M."/>
            <person name="Quesneville H."/>
            <person name="Ram K.R."/>
            <person name="Rand D."/>
            <person name="Rasmussen M.D."/>
            <person name="Reed L.K."/>
            <person name="Reenan R."/>
            <person name="Reily A."/>
            <person name="Remington K.A."/>
            <person name="Rieger T.T."/>
            <person name="Ritchie M.G."/>
            <person name="Robin C."/>
            <person name="Rogers Y.H."/>
            <person name="Rohde C."/>
            <person name="Rozas J."/>
            <person name="Rubenfield M.J."/>
            <person name="Ruiz A."/>
            <person name="Russo S."/>
            <person name="Salzberg S.L."/>
            <person name="Sanchez-Gracia A."/>
            <person name="Saranga D.J."/>
            <person name="Sato H."/>
            <person name="Schaeffer S.W."/>
            <person name="Schatz M.C."/>
            <person name="Schlenke T."/>
            <person name="Schwartz R."/>
            <person name="Segarra C."/>
            <person name="Singh R.S."/>
            <person name="Sirot L."/>
            <person name="Sirota M."/>
            <person name="Sisneros N.B."/>
            <person name="Smith C.D."/>
            <person name="Smith T.F."/>
            <person name="Spieth J."/>
            <person name="Stage D.E."/>
            <person name="Stark A."/>
            <person name="Stephan W."/>
            <person name="Strausberg R.L."/>
            <person name="Strempel S."/>
            <person name="Sturgill D."/>
            <person name="Sutton G."/>
            <person name="Sutton G.G."/>
            <person name="Tao W."/>
            <person name="Teichmann S."/>
            <person name="Tobari Y.N."/>
            <person name="Tomimura Y."/>
            <person name="Tsolas J.M."/>
            <person name="Valente V.L."/>
            <person name="Venter E."/>
            <person name="Venter J.C."/>
            <person name="Vicario S."/>
            <person name="Vieira F.G."/>
            <person name="Vilella A.J."/>
            <person name="Villasante A."/>
            <person name="Walenz B."/>
            <person name="Wang J."/>
            <person name="Wasserman M."/>
            <person name="Watts T."/>
            <person name="Wilson D."/>
            <person name="Wilson R.K."/>
            <person name="Wing R.A."/>
            <person name="Wolfner M.F."/>
            <person name="Wong A."/>
            <person name="Wong G.K."/>
            <person name="Wu C.I."/>
            <person name="Wu G."/>
            <person name="Yamamoto D."/>
            <person name="Yang H.P."/>
            <person name="Yang S.P."/>
            <person name="Yorke J.A."/>
            <person name="Yoshida K."/>
            <person name="Zdobnov E."/>
            <person name="Zhang P."/>
            <person name="Zhang Y."/>
            <person name="Zimin A.V."/>
            <person name="Baldwin J."/>
            <person name="Abdouelleil A."/>
            <person name="Abdulkadir J."/>
            <person name="Abebe A."/>
            <person name="Abera B."/>
            <person name="Abreu J."/>
            <person name="Acer S.C."/>
            <person name="Aftuck L."/>
            <person name="Alexander A."/>
            <person name="An P."/>
            <person name="Anderson E."/>
            <person name="Anderson S."/>
            <person name="Arachi H."/>
            <person name="Azer M."/>
            <person name="Bachantsang P."/>
            <person name="Barry A."/>
            <person name="Bayul T."/>
            <person name="Berlin A."/>
            <person name="Bessette D."/>
            <person name="Bloom T."/>
            <person name="Blye J."/>
            <person name="Boguslavskiy L."/>
            <person name="Bonnet C."/>
            <person name="Boukhgalter B."/>
            <person name="Bourzgui I."/>
            <person name="Brown A."/>
            <person name="Cahill P."/>
            <person name="Channer S."/>
            <person name="Cheshatsang Y."/>
            <person name="Chuda L."/>
            <person name="Citroen M."/>
            <person name="Collymore A."/>
            <person name="Cooke P."/>
            <person name="Costello M."/>
            <person name="D'Aco K."/>
            <person name="Daza R."/>
            <person name="De Haan G."/>
            <person name="DeGray S."/>
            <person name="DeMaso C."/>
            <person name="Dhargay N."/>
            <person name="Dooley K."/>
            <person name="Dooley E."/>
            <person name="Doricent M."/>
            <person name="Dorje P."/>
            <person name="Dorjee K."/>
            <person name="Dupes A."/>
            <person name="Elong R."/>
            <person name="Falk J."/>
            <person name="Farina A."/>
            <person name="Faro S."/>
            <person name="Ferguson D."/>
            <person name="Fisher S."/>
            <person name="Foley C.D."/>
            <person name="Franke A."/>
            <person name="Friedrich D."/>
            <person name="Gadbois L."/>
            <person name="Gearin G."/>
            <person name="Gearin C.R."/>
            <person name="Giannoukos G."/>
            <person name="Goode T."/>
            <person name="Graham J."/>
            <person name="Grandbois E."/>
            <person name="Grewal S."/>
            <person name="Gyaltsen K."/>
            <person name="Hafez N."/>
            <person name="Hagos B."/>
            <person name="Hall J."/>
            <person name="Henson C."/>
            <person name="Hollinger A."/>
            <person name="Honan T."/>
            <person name="Huard M.D."/>
            <person name="Hughes L."/>
            <person name="Hurhula B."/>
            <person name="Husby M.E."/>
            <person name="Kamat A."/>
            <person name="Kanga B."/>
            <person name="Kashin S."/>
            <person name="Khazanovich D."/>
            <person name="Kisner P."/>
            <person name="Lance K."/>
            <person name="Lara M."/>
            <person name="Lee W."/>
            <person name="Lennon N."/>
            <person name="Letendre F."/>
            <person name="LeVine R."/>
            <person name="Lipovsky A."/>
            <person name="Liu X."/>
            <person name="Liu J."/>
            <person name="Liu S."/>
            <person name="Lokyitsang T."/>
            <person name="Lokyitsang Y."/>
            <person name="Lubonja R."/>
            <person name="Lui A."/>
            <person name="MacDonald P."/>
            <person name="Magnisalis V."/>
            <person name="Maru K."/>
            <person name="Matthews C."/>
            <person name="McCusker W."/>
            <person name="McDonough S."/>
            <person name="Mehta T."/>
            <person name="Meldrim J."/>
            <person name="Meneus L."/>
            <person name="Mihai O."/>
            <person name="Mihalev A."/>
            <person name="Mihova T."/>
            <person name="Mittelman R."/>
            <person name="Mlenga V."/>
            <person name="Montmayeur A."/>
            <person name="Mulrain L."/>
            <person name="Navidi A."/>
            <person name="Naylor J."/>
            <person name="Negash T."/>
            <person name="Nguyen T."/>
            <person name="Nguyen N."/>
            <person name="Nicol R."/>
            <person name="Norbu C."/>
            <person name="Norbu N."/>
            <person name="Novod N."/>
            <person name="O'Neill B."/>
            <person name="Osman S."/>
            <person name="Markiewicz E."/>
            <person name="Oyono O.L."/>
            <person name="Patti C."/>
            <person name="Phunkhang P."/>
            <person name="Pierre F."/>
            <person name="Priest M."/>
            <person name="Raghuraman S."/>
            <person name="Rege F."/>
            <person name="Reyes R."/>
            <person name="Rise C."/>
            <person name="Rogov P."/>
            <person name="Ross K."/>
            <person name="Ryan E."/>
            <person name="Settipalli S."/>
            <person name="Shea T."/>
            <person name="Sherpa N."/>
            <person name="Shi L."/>
            <person name="Shih D."/>
            <person name="Sparrow T."/>
            <person name="Spaulding J."/>
            <person name="Stalker J."/>
            <person name="Stange-Thomann N."/>
            <person name="Stavropoulos S."/>
            <person name="Stone C."/>
            <person name="Strader C."/>
            <person name="Tesfaye S."/>
            <person name="Thomson T."/>
            <person name="Thoulutsang Y."/>
            <person name="Thoulutsang D."/>
            <person name="Topham K."/>
            <person name="Topping I."/>
            <person name="Tsamla T."/>
            <person name="Vassiliev H."/>
            <person name="Vo A."/>
            <person name="Wangchuk T."/>
            <person name="Wangdi T."/>
            <person name="Weiand M."/>
            <person name="Wilkinson J."/>
            <person name="Wilson A."/>
            <person name="Yadav S."/>
            <person name="Young G."/>
            <person name="Yu Q."/>
            <person name="Zembek L."/>
            <person name="Zhong D."/>
            <person name="Zimmer A."/>
            <person name="Zwirko Z."/>
            <person name="Jaffe D.B."/>
            <person name="Alvarez P."/>
            <person name="Brockman W."/>
            <person name="Butler J."/>
            <person name="Chin C."/>
            <person name="Gnerre S."/>
            <person name="Grabherr M."/>
            <person name="Kleber M."/>
            <person name="Mauceli E."/>
            <person name="MacCallum I."/>
        </authorList>
    </citation>
    <scope>NUCLEOTIDE SEQUENCE [LARGE SCALE GENOMIC DNA]</scope>
    <source>
        <strain evidence="5">Rob3c / Tucson 14021-0248.25</strain>
    </source>
</reference>
<dbReference type="AlphaFoldDB" id="B4I469"/>
<keyword evidence="5" id="KW-1185">Reference proteome</keyword>
<evidence type="ECO:0000256" key="1">
    <source>
        <dbReference type="ARBA" id="ARBA00004544"/>
    </source>
</evidence>
<feature type="compositionally biased region" description="Basic and acidic residues" evidence="2">
    <location>
        <begin position="471"/>
        <end position="481"/>
    </location>
</feature>
<dbReference type="EMBL" id="CH480821">
    <property type="protein sequence ID" value="EDW55012.1"/>
    <property type="molecule type" value="Genomic_DNA"/>
</dbReference>
<evidence type="ECO:0000259" key="3">
    <source>
        <dbReference type="PROSITE" id="PS50011"/>
    </source>
</evidence>
<dbReference type="KEGG" id="dse:6614021"/>
<dbReference type="PhylomeDB" id="B4I469"/>
<protein>
    <submittedName>
        <fullName evidence="4">GM10837</fullName>
    </submittedName>
</protein>
<dbReference type="SUPFAM" id="SSF56112">
    <property type="entry name" value="Protein kinase-like (PK-like)"/>
    <property type="match status" value="1"/>
</dbReference>
<gene>
    <name evidence="4" type="primary">Dsec\GM10837</name>
    <name evidence="4" type="ORF">Dsec_GM10837</name>
</gene>
<dbReference type="GO" id="GO:0042127">
    <property type="term" value="P:regulation of cell population proliferation"/>
    <property type="evidence" value="ECO:0007669"/>
    <property type="project" value="EnsemblMetazoa"/>
</dbReference>
<dbReference type="FunFam" id="1.10.510.10:FF:000842">
    <property type="entry name" value="Nuclear receptor-binding protein"/>
    <property type="match status" value="1"/>
</dbReference>
<dbReference type="GO" id="GO:0036335">
    <property type="term" value="P:intestinal stem cell homeostasis"/>
    <property type="evidence" value="ECO:0007669"/>
    <property type="project" value="EnsemblMetazoa"/>
</dbReference>
<organism evidence="5">
    <name type="scientific">Drosophila sechellia</name>
    <name type="common">Fruit fly</name>
    <dbReference type="NCBI Taxonomy" id="7238"/>
    <lineage>
        <taxon>Eukaryota</taxon>
        <taxon>Metazoa</taxon>
        <taxon>Ecdysozoa</taxon>
        <taxon>Arthropoda</taxon>
        <taxon>Hexapoda</taxon>
        <taxon>Insecta</taxon>
        <taxon>Pterygota</taxon>
        <taxon>Neoptera</taxon>
        <taxon>Endopterygota</taxon>
        <taxon>Diptera</taxon>
        <taxon>Brachycera</taxon>
        <taxon>Muscomorpha</taxon>
        <taxon>Ephydroidea</taxon>
        <taxon>Drosophilidae</taxon>
        <taxon>Drosophila</taxon>
        <taxon>Sophophora</taxon>
    </lineage>
</organism>
<dbReference type="GO" id="GO:0009306">
    <property type="term" value="P:protein secretion"/>
    <property type="evidence" value="ECO:0007669"/>
    <property type="project" value="EnsemblMetazoa"/>
</dbReference>
<feature type="region of interest" description="Disordered" evidence="2">
    <location>
        <begin position="463"/>
        <end position="487"/>
    </location>
</feature>
<dbReference type="InterPro" id="IPR001245">
    <property type="entry name" value="Ser-Thr/Tyr_kinase_cat_dom"/>
</dbReference>
<dbReference type="Gene3D" id="3.30.200.20">
    <property type="entry name" value="Phosphorylase Kinase, domain 1"/>
    <property type="match status" value="1"/>
</dbReference>
<dbReference type="GO" id="GO:0008361">
    <property type="term" value="P:regulation of cell size"/>
    <property type="evidence" value="ECO:0007669"/>
    <property type="project" value="EnsemblMetazoa"/>
</dbReference>
<dbReference type="InterPro" id="IPR011009">
    <property type="entry name" value="Kinase-like_dom_sf"/>
</dbReference>
<dbReference type="SMR" id="B4I469"/>
<dbReference type="HOGENOM" id="CLU_024273_0_0_1"/>
<feature type="region of interest" description="Disordered" evidence="2">
    <location>
        <begin position="311"/>
        <end position="335"/>
    </location>
</feature>
<evidence type="ECO:0000256" key="2">
    <source>
        <dbReference type="SAM" id="MobiDB-lite"/>
    </source>
</evidence>
<dbReference type="PANTHER" id="PTHR13902">
    <property type="entry name" value="SERINE/THREONINE-PROTEIN KINASE WNK WITH NO LYSINE -RELATED"/>
    <property type="match status" value="1"/>
</dbReference>
<dbReference type="Proteomes" id="UP000001292">
    <property type="component" value="Unassembled WGS sequence"/>
</dbReference>
<name>B4I469_DROSE</name>
<dbReference type="Pfam" id="PF07714">
    <property type="entry name" value="PK_Tyr_Ser-Thr"/>
    <property type="match status" value="1"/>
</dbReference>
<dbReference type="GO" id="GO:0005938">
    <property type="term" value="C:cell cortex"/>
    <property type="evidence" value="ECO:0007669"/>
    <property type="project" value="UniProtKB-SubCell"/>
</dbReference>
<feature type="domain" description="Protein kinase" evidence="3">
    <location>
        <begin position="1"/>
        <end position="221"/>
    </location>
</feature>
<dbReference type="GO" id="GO:0005794">
    <property type="term" value="C:Golgi apparatus"/>
    <property type="evidence" value="ECO:0007669"/>
    <property type="project" value="EnsemblMetazoa"/>
</dbReference>
<proteinExistence type="predicted"/>
<evidence type="ECO:0000313" key="5">
    <source>
        <dbReference type="Proteomes" id="UP000001292"/>
    </source>
</evidence>
<dbReference type="GO" id="GO:0005524">
    <property type="term" value="F:ATP binding"/>
    <property type="evidence" value="ECO:0007669"/>
    <property type="project" value="InterPro"/>
</dbReference>
<dbReference type="GO" id="GO:0004672">
    <property type="term" value="F:protein kinase activity"/>
    <property type="evidence" value="ECO:0007669"/>
    <property type="project" value="InterPro"/>
</dbReference>
<dbReference type="PROSITE" id="PS50011">
    <property type="entry name" value="PROTEIN_KINASE_DOM"/>
    <property type="match status" value="1"/>
</dbReference>